<dbReference type="InterPro" id="IPR002469">
    <property type="entry name" value="Peptidase_S9B_N"/>
</dbReference>
<evidence type="ECO:0000259" key="2">
    <source>
        <dbReference type="Pfam" id="PF00930"/>
    </source>
</evidence>
<evidence type="ECO:0000313" key="4">
    <source>
        <dbReference type="Proteomes" id="UP000326759"/>
    </source>
</evidence>
<dbReference type="Proteomes" id="UP000326759">
    <property type="component" value="Unassembled WGS sequence"/>
</dbReference>
<evidence type="ECO:0000259" key="1">
    <source>
        <dbReference type="Pfam" id="PF00326"/>
    </source>
</evidence>
<dbReference type="SUPFAM" id="SSF53474">
    <property type="entry name" value="alpha/beta-Hydrolases"/>
    <property type="match status" value="1"/>
</dbReference>
<dbReference type="InterPro" id="IPR050278">
    <property type="entry name" value="Serine_Prot_S9B/DPPIV"/>
</dbReference>
<name>A0A5N5SSH3_9CRUS</name>
<dbReference type="PANTHER" id="PTHR11731">
    <property type="entry name" value="PROTEASE FAMILY S9B,C DIPEPTIDYL-PEPTIDASE IV-RELATED"/>
    <property type="match status" value="1"/>
</dbReference>
<dbReference type="AlphaFoldDB" id="A0A5N5SSH3"/>
<protein>
    <submittedName>
        <fullName evidence="3">Dipeptidyl peptidase 8</fullName>
    </submittedName>
</protein>
<dbReference type="InterPro" id="IPR001375">
    <property type="entry name" value="Peptidase_S9_cat"/>
</dbReference>
<dbReference type="Pfam" id="PF00930">
    <property type="entry name" value="DPPIV_N"/>
    <property type="match status" value="1"/>
</dbReference>
<dbReference type="SUPFAM" id="SSF82171">
    <property type="entry name" value="DPP6 N-terminal domain-like"/>
    <property type="match status" value="1"/>
</dbReference>
<dbReference type="GO" id="GO:0008239">
    <property type="term" value="F:dipeptidyl-peptidase activity"/>
    <property type="evidence" value="ECO:0007669"/>
    <property type="project" value="TreeGrafter"/>
</dbReference>
<keyword evidence="4" id="KW-1185">Reference proteome</keyword>
<dbReference type="OrthoDB" id="16520at2759"/>
<gene>
    <name evidence="3" type="primary">Dpp8</name>
    <name evidence="3" type="ORF">Anas_10728</name>
</gene>
<evidence type="ECO:0000313" key="3">
    <source>
        <dbReference type="EMBL" id="KAB7496619.1"/>
    </source>
</evidence>
<organism evidence="3 4">
    <name type="scientific">Armadillidium nasatum</name>
    <dbReference type="NCBI Taxonomy" id="96803"/>
    <lineage>
        <taxon>Eukaryota</taxon>
        <taxon>Metazoa</taxon>
        <taxon>Ecdysozoa</taxon>
        <taxon>Arthropoda</taxon>
        <taxon>Crustacea</taxon>
        <taxon>Multicrustacea</taxon>
        <taxon>Malacostraca</taxon>
        <taxon>Eumalacostraca</taxon>
        <taxon>Peracarida</taxon>
        <taxon>Isopoda</taxon>
        <taxon>Oniscidea</taxon>
        <taxon>Crinocheta</taxon>
        <taxon>Armadillidiidae</taxon>
        <taxon>Armadillidium</taxon>
    </lineage>
</organism>
<feature type="domain" description="Peptidase S9 prolyl oligopeptidase catalytic" evidence="1">
    <location>
        <begin position="698"/>
        <end position="901"/>
    </location>
</feature>
<dbReference type="Gene3D" id="2.140.10.30">
    <property type="entry name" value="Dipeptidylpeptidase IV, N-terminal domain"/>
    <property type="match status" value="1"/>
</dbReference>
<dbReference type="Gene3D" id="3.40.50.1820">
    <property type="entry name" value="alpha/beta hydrolase"/>
    <property type="match status" value="1"/>
</dbReference>
<proteinExistence type="predicted"/>
<sequence length="901" mass="102670">MKILILCLLTFEQIFYEEKLLKLRAYAAGGKDTIAVLVTHQAVIQAMLICLADLPMPRMNRPSTSGVLPRPTVAAGGGTLGWKEIHQRIRELRRTFVHLFVKTPTDITFRQLGPNLFRCYFLLSPGQGRESTLYYADINLDPNVNSRIVYQEVLDSTNPFLWRGTSKEEQLQSERRRISTWGITNYELHESSGTIVFPAASTIFQCIHPERPSGPTSFVELKSSKVRLNPQICPINPNIIAFTAKNDIYIYNTKSGEEKRATYIYCGNGRLEYDPKSAGVPSYVMQEEFSRFQGFWWQPLSHDGICRLLYEEVDESKVPIVKFISPDDSTGIDEFRFPRAGMANAESTLKLLEIESCNNEELRITTRHLRHDLKEIAPWHEYLVRVGWTPDGMHIWCQLLNRRQQHLELILLSLSSFTGGQHKNSLSPSPSYTYYPSFSPHCLVSLTSPVWIDVHNILYWFKKFTTDLSQKRLIFASEESGFRHLYLHTVQLSPPGGIANCYEMAAGMNDHTIVSAQLIDKRSITWGDWSVLTNGLWVDEKLGLVYFMGLKDSPIEQHLYVTSLTRPGLFQRLTLPDFSHQVFMNDDCSIFVSVFSNLETPSKSQVFRILPAPPNSEVLVIISSLGELVSEPLSEALLEIKPLVVPEICTTTLLSGETIYSMVFKPHNFVPGRKYPTVLHIYGGPQVQLVCNTFKGFRHMRTHMLAAHGFCVVSIDSRGSDNRGVEFQAHILNRLGQVEIEDQLEVLQYLAQKCDYLDLSRLAVFGWSYGGYLSLMALAQRPDFFKLAIAGAPVVSWNLYDTGYTERYMDLPSANPTGYRSGAVLNYVHNLPDQENRLLIVQGMIDENVHFSHTNKLIQSLIKHGKPYQLQIYPCERHCVRQLDSNEHYETKLLSFLLQNL</sequence>
<accession>A0A5N5SSH3</accession>
<dbReference type="InterPro" id="IPR029058">
    <property type="entry name" value="AB_hydrolase_fold"/>
</dbReference>
<comment type="caution">
    <text evidence="3">The sequence shown here is derived from an EMBL/GenBank/DDBJ whole genome shotgun (WGS) entry which is preliminary data.</text>
</comment>
<dbReference type="PANTHER" id="PTHR11731:SF193">
    <property type="entry name" value="DIPEPTIDYL PEPTIDASE 9"/>
    <property type="match status" value="1"/>
</dbReference>
<reference evidence="3 4" key="1">
    <citation type="journal article" date="2019" name="PLoS Biol.">
        <title>Sex chromosomes control vertical transmission of feminizing Wolbachia symbionts in an isopod.</title>
        <authorList>
            <person name="Becking T."/>
            <person name="Chebbi M.A."/>
            <person name="Giraud I."/>
            <person name="Moumen B."/>
            <person name="Laverre T."/>
            <person name="Caubet Y."/>
            <person name="Peccoud J."/>
            <person name="Gilbert C."/>
            <person name="Cordaux R."/>
        </authorList>
    </citation>
    <scope>NUCLEOTIDE SEQUENCE [LARGE SCALE GENOMIC DNA]</scope>
    <source>
        <strain evidence="3">ANa2</strain>
        <tissue evidence="3">Whole body excluding digestive tract and cuticle</tissue>
    </source>
</reference>
<dbReference type="GO" id="GO:0008236">
    <property type="term" value="F:serine-type peptidase activity"/>
    <property type="evidence" value="ECO:0007669"/>
    <property type="project" value="InterPro"/>
</dbReference>
<feature type="domain" description="Dipeptidylpeptidase IV N-terminal" evidence="2">
    <location>
        <begin position="221"/>
        <end position="601"/>
    </location>
</feature>
<dbReference type="GO" id="GO:0006508">
    <property type="term" value="P:proteolysis"/>
    <property type="evidence" value="ECO:0007669"/>
    <property type="project" value="InterPro"/>
</dbReference>
<dbReference type="Pfam" id="PF00326">
    <property type="entry name" value="Peptidase_S9"/>
    <property type="match status" value="1"/>
</dbReference>
<dbReference type="EMBL" id="SEYY01021192">
    <property type="protein sequence ID" value="KAB7496619.1"/>
    <property type="molecule type" value="Genomic_DNA"/>
</dbReference>